<evidence type="ECO:0000313" key="2">
    <source>
        <dbReference type="Proteomes" id="UP000824469"/>
    </source>
</evidence>
<evidence type="ECO:0000313" key="1">
    <source>
        <dbReference type="EMBL" id="KAH9303485.1"/>
    </source>
</evidence>
<dbReference type="EMBL" id="JAHRHJ020000009">
    <property type="protein sequence ID" value="KAH9303485.1"/>
    <property type="molecule type" value="Genomic_DNA"/>
</dbReference>
<dbReference type="PANTHER" id="PTHR48475">
    <property type="entry name" value="RIBONUCLEASE H"/>
    <property type="match status" value="1"/>
</dbReference>
<dbReference type="InterPro" id="IPR012337">
    <property type="entry name" value="RNaseH-like_sf"/>
</dbReference>
<organism evidence="1 2">
    <name type="scientific">Taxus chinensis</name>
    <name type="common">Chinese yew</name>
    <name type="synonym">Taxus wallichiana var. chinensis</name>
    <dbReference type="NCBI Taxonomy" id="29808"/>
    <lineage>
        <taxon>Eukaryota</taxon>
        <taxon>Viridiplantae</taxon>
        <taxon>Streptophyta</taxon>
        <taxon>Embryophyta</taxon>
        <taxon>Tracheophyta</taxon>
        <taxon>Spermatophyta</taxon>
        <taxon>Pinopsida</taxon>
        <taxon>Pinidae</taxon>
        <taxon>Conifers II</taxon>
        <taxon>Cupressales</taxon>
        <taxon>Taxaceae</taxon>
        <taxon>Taxus</taxon>
    </lineage>
</organism>
<dbReference type="Gene3D" id="3.30.420.10">
    <property type="entry name" value="Ribonuclease H-like superfamily/Ribonuclease H"/>
    <property type="match status" value="1"/>
</dbReference>
<reference evidence="1 2" key="1">
    <citation type="journal article" date="2021" name="Nat. Plants">
        <title>The Taxus genome provides insights into paclitaxel biosynthesis.</title>
        <authorList>
            <person name="Xiong X."/>
            <person name="Gou J."/>
            <person name="Liao Q."/>
            <person name="Li Y."/>
            <person name="Zhou Q."/>
            <person name="Bi G."/>
            <person name="Li C."/>
            <person name="Du R."/>
            <person name="Wang X."/>
            <person name="Sun T."/>
            <person name="Guo L."/>
            <person name="Liang H."/>
            <person name="Lu P."/>
            <person name="Wu Y."/>
            <person name="Zhang Z."/>
            <person name="Ro D.K."/>
            <person name="Shang Y."/>
            <person name="Huang S."/>
            <person name="Yan J."/>
        </authorList>
    </citation>
    <scope>NUCLEOTIDE SEQUENCE [LARGE SCALE GENOMIC DNA]</scope>
    <source>
        <strain evidence="1">Ta-2019</strain>
    </source>
</reference>
<gene>
    <name evidence="1" type="ORF">KI387_043847</name>
</gene>
<dbReference type="AlphaFoldDB" id="A0AA38CN26"/>
<dbReference type="PANTHER" id="PTHR48475:SF1">
    <property type="entry name" value="RNASE H TYPE-1 DOMAIN-CONTAINING PROTEIN"/>
    <property type="match status" value="1"/>
</dbReference>
<accession>A0AA38CN26</accession>
<sequence>WAVKNGIYLSTSSNYYPQGNGQAESMNKNLLRIIRRTLDENQRTWHTKLKSALWASRIMPKRSTGNSPYTLVYGKEAVLPISLELSALDLMKQLELSKFEPMEARYAELMELEEIREHVVQTIEKDQAL</sequence>
<protein>
    <recommendedName>
        <fullName evidence="3">Integrase catalytic domain-containing protein</fullName>
    </recommendedName>
</protein>
<name>A0AA38CN26_TAXCH</name>
<feature type="non-terminal residue" evidence="1">
    <location>
        <position position="1"/>
    </location>
</feature>
<dbReference type="GO" id="GO:0003676">
    <property type="term" value="F:nucleic acid binding"/>
    <property type="evidence" value="ECO:0007669"/>
    <property type="project" value="InterPro"/>
</dbReference>
<keyword evidence="2" id="KW-1185">Reference proteome</keyword>
<dbReference type="InterPro" id="IPR036397">
    <property type="entry name" value="RNaseH_sf"/>
</dbReference>
<proteinExistence type="predicted"/>
<evidence type="ECO:0008006" key="3">
    <source>
        <dbReference type="Google" id="ProtNLM"/>
    </source>
</evidence>
<feature type="non-terminal residue" evidence="1">
    <location>
        <position position="129"/>
    </location>
</feature>
<dbReference type="SUPFAM" id="SSF53098">
    <property type="entry name" value="Ribonuclease H-like"/>
    <property type="match status" value="1"/>
</dbReference>
<comment type="caution">
    <text evidence="1">The sequence shown here is derived from an EMBL/GenBank/DDBJ whole genome shotgun (WGS) entry which is preliminary data.</text>
</comment>
<dbReference type="Proteomes" id="UP000824469">
    <property type="component" value="Unassembled WGS sequence"/>
</dbReference>